<dbReference type="Pfam" id="PF00237">
    <property type="entry name" value="Ribosomal_L22"/>
    <property type="match status" value="1"/>
</dbReference>
<dbReference type="Gene3D" id="3.90.470.10">
    <property type="entry name" value="Ribosomal protein L22/L17"/>
    <property type="match status" value="1"/>
</dbReference>
<dbReference type="GO" id="GO:0006412">
    <property type="term" value="P:translation"/>
    <property type="evidence" value="ECO:0007669"/>
    <property type="project" value="UniProtKB-UniRule"/>
</dbReference>
<dbReference type="AlphaFoldDB" id="A0A1L6MY56"/>
<evidence type="ECO:0000313" key="11">
    <source>
        <dbReference type="EMBL" id="APS00426.1"/>
    </source>
</evidence>
<evidence type="ECO:0000313" key="12">
    <source>
        <dbReference type="Proteomes" id="UP000185544"/>
    </source>
</evidence>
<evidence type="ECO:0000256" key="1">
    <source>
        <dbReference type="ARBA" id="ARBA00009451"/>
    </source>
</evidence>
<dbReference type="OrthoDB" id="9805969at2"/>
<sequence length="113" mass="12692">MVSKAIARFTRLSPRKARVVVNLIRGKQASEALQLLRFTKKVAAPVVKKLIESAVANACSSRAELNVDKLFIQTAFVDKAPNRHMRRWRPRAMGRATRIQKGMSHITVTLGVR</sequence>
<evidence type="ECO:0000256" key="6">
    <source>
        <dbReference type="ARBA" id="ARBA00035207"/>
    </source>
</evidence>
<dbReference type="NCBIfam" id="TIGR01044">
    <property type="entry name" value="rplV_bact"/>
    <property type="match status" value="1"/>
</dbReference>
<keyword evidence="2 7" id="KW-0699">rRNA-binding</keyword>
<evidence type="ECO:0000256" key="8">
    <source>
        <dbReference type="RuleBase" id="RU004005"/>
    </source>
</evidence>
<gene>
    <name evidence="7" type="primary">rplV</name>
    <name evidence="11" type="ORF">BCY86_06845</name>
</gene>
<dbReference type="PROSITE" id="PS00464">
    <property type="entry name" value="RIBOSOMAL_L22"/>
    <property type="match status" value="1"/>
</dbReference>
<dbReference type="EMBL" id="CP016908">
    <property type="protein sequence ID" value="APS00426.1"/>
    <property type="molecule type" value="Genomic_DNA"/>
</dbReference>
<evidence type="ECO:0000256" key="7">
    <source>
        <dbReference type="HAMAP-Rule" id="MF_01331"/>
    </source>
</evidence>
<evidence type="ECO:0000256" key="5">
    <source>
        <dbReference type="ARBA" id="ARBA00023274"/>
    </source>
</evidence>
<evidence type="ECO:0000256" key="3">
    <source>
        <dbReference type="ARBA" id="ARBA00022884"/>
    </source>
</evidence>
<comment type="subunit">
    <text evidence="7 9">Part of the 50S ribosomal subunit.</text>
</comment>
<evidence type="ECO:0000256" key="9">
    <source>
        <dbReference type="RuleBase" id="RU004006"/>
    </source>
</evidence>
<dbReference type="PANTHER" id="PTHR13501:SF8">
    <property type="entry name" value="LARGE RIBOSOMAL SUBUNIT PROTEIN UL22M"/>
    <property type="match status" value="1"/>
</dbReference>
<protein>
    <recommendedName>
        <fullName evidence="6 7">Large ribosomal subunit protein uL22</fullName>
    </recommendedName>
</protein>
<dbReference type="PANTHER" id="PTHR13501">
    <property type="entry name" value="CHLOROPLAST 50S RIBOSOMAL PROTEIN L22-RELATED"/>
    <property type="match status" value="1"/>
</dbReference>
<keyword evidence="5 7" id="KW-0687">Ribonucleoprotein</keyword>
<dbReference type="InterPro" id="IPR047867">
    <property type="entry name" value="Ribosomal_uL22_bac/org-type"/>
</dbReference>
<dbReference type="InterPro" id="IPR018260">
    <property type="entry name" value="Ribosomal_uL22_CS"/>
</dbReference>
<dbReference type="KEGG" id="pabo:BCY86_06845"/>
<dbReference type="InterPro" id="IPR036394">
    <property type="entry name" value="Ribosomal_uL22_sf"/>
</dbReference>
<keyword evidence="4 7" id="KW-0689">Ribosomal protein</keyword>
<dbReference type="InterPro" id="IPR001063">
    <property type="entry name" value="Ribosomal_uL22"/>
</dbReference>
<keyword evidence="3 7" id="KW-0694">RNA-binding</keyword>
<proteinExistence type="inferred from homology"/>
<name>A0A1L6MY56_9BACT</name>
<keyword evidence="12" id="KW-1185">Reference proteome</keyword>
<organism evidence="11 12">
    <name type="scientific">Pajaroellobacter abortibovis</name>
    <dbReference type="NCBI Taxonomy" id="1882918"/>
    <lineage>
        <taxon>Bacteria</taxon>
        <taxon>Pseudomonadati</taxon>
        <taxon>Myxococcota</taxon>
        <taxon>Polyangia</taxon>
        <taxon>Polyangiales</taxon>
        <taxon>Polyangiaceae</taxon>
    </lineage>
</organism>
<dbReference type="GO" id="GO:0019843">
    <property type="term" value="F:rRNA binding"/>
    <property type="evidence" value="ECO:0007669"/>
    <property type="project" value="UniProtKB-UniRule"/>
</dbReference>
<evidence type="ECO:0000256" key="10">
    <source>
        <dbReference type="RuleBase" id="RU004008"/>
    </source>
</evidence>
<dbReference type="RefSeq" id="WP_075277093.1">
    <property type="nucleotide sequence ID" value="NZ_CP016908.1"/>
</dbReference>
<dbReference type="Proteomes" id="UP000185544">
    <property type="component" value="Chromosome"/>
</dbReference>
<dbReference type="InterPro" id="IPR005727">
    <property type="entry name" value="Ribosomal_uL22_bac/chlpt-type"/>
</dbReference>
<evidence type="ECO:0000256" key="2">
    <source>
        <dbReference type="ARBA" id="ARBA00022730"/>
    </source>
</evidence>
<dbReference type="STRING" id="1882918.BCY86_06845"/>
<comment type="function">
    <text evidence="7">The globular domain of the protein is located near the polypeptide exit tunnel on the outside of the subunit, while an extended beta-hairpin is found that lines the wall of the exit tunnel in the center of the 70S ribosome.</text>
</comment>
<dbReference type="SUPFAM" id="SSF54843">
    <property type="entry name" value="Ribosomal protein L22"/>
    <property type="match status" value="1"/>
</dbReference>
<accession>A0A1L6MY56</accession>
<dbReference type="CDD" id="cd00336">
    <property type="entry name" value="Ribosomal_L22"/>
    <property type="match status" value="1"/>
</dbReference>
<reference evidence="11 12" key="1">
    <citation type="submission" date="2016-08" db="EMBL/GenBank/DDBJ databases">
        <title>Identification and validation of antigenic proteins from Pajaroellobacter abortibovis using de-novo genome sequence assembly and reverse vaccinology.</title>
        <authorList>
            <person name="Welly B.T."/>
            <person name="Miller M.R."/>
            <person name="Stott J.L."/>
            <person name="Blanchard M.T."/>
            <person name="Islas-Trejo A.D."/>
            <person name="O'Rourke S.M."/>
            <person name="Young A.E."/>
            <person name="Medrano J.F."/>
            <person name="Van Eenennaam A.L."/>
        </authorList>
    </citation>
    <scope>NUCLEOTIDE SEQUENCE [LARGE SCALE GENOMIC DNA]</scope>
    <source>
        <strain evidence="11 12">BTF92-0548A/99-0131</strain>
    </source>
</reference>
<evidence type="ECO:0000256" key="4">
    <source>
        <dbReference type="ARBA" id="ARBA00022980"/>
    </source>
</evidence>
<dbReference type="GO" id="GO:0003735">
    <property type="term" value="F:structural constituent of ribosome"/>
    <property type="evidence" value="ECO:0007669"/>
    <property type="project" value="InterPro"/>
</dbReference>
<dbReference type="HAMAP" id="MF_01331_B">
    <property type="entry name" value="Ribosomal_uL22_B"/>
    <property type="match status" value="1"/>
</dbReference>
<dbReference type="GO" id="GO:0022625">
    <property type="term" value="C:cytosolic large ribosomal subunit"/>
    <property type="evidence" value="ECO:0007669"/>
    <property type="project" value="TreeGrafter"/>
</dbReference>
<comment type="function">
    <text evidence="7 10">This protein binds specifically to 23S rRNA; its binding is stimulated by other ribosomal proteins, e.g., L4, L17, and L20. It is important during the early stages of 50S assembly. It makes multiple contacts with different domains of the 23S rRNA in the assembled 50S subunit and ribosome.</text>
</comment>
<comment type="similarity">
    <text evidence="1 7 8">Belongs to the universal ribosomal protein uL22 family.</text>
</comment>